<dbReference type="GO" id="GO:0000287">
    <property type="term" value="F:magnesium ion binding"/>
    <property type="evidence" value="ECO:0007669"/>
    <property type="project" value="InterPro"/>
</dbReference>
<evidence type="ECO:0000259" key="10">
    <source>
        <dbReference type="Pfam" id="PF17927"/>
    </source>
</evidence>
<keyword evidence="5" id="KW-0547">Nucleotide-binding</keyword>
<dbReference type="GO" id="GO:0052725">
    <property type="term" value="F:inositol-1,3,4-trisphosphate 6-kinase activity"/>
    <property type="evidence" value="ECO:0007669"/>
    <property type="project" value="InterPro"/>
</dbReference>
<evidence type="ECO:0000256" key="5">
    <source>
        <dbReference type="ARBA" id="ARBA00022741"/>
    </source>
</evidence>
<comment type="cofactor">
    <cofactor evidence="1">
        <name>Mg(2+)</name>
        <dbReference type="ChEBI" id="CHEBI:18420"/>
    </cofactor>
</comment>
<dbReference type="Gene3D" id="3.30.1490.220">
    <property type="match status" value="1"/>
</dbReference>
<dbReference type="Pfam" id="PF17927">
    <property type="entry name" value="Ins134_P3_kin_N"/>
    <property type="match status" value="1"/>
</dbReference>
<keyword evidence="4" id="KW-0479">Metal-binding</keyword>
<dbReference type="Gene3D" id="3.40.50.11370">
    <property type="match status" value="1"/>
</dbReference>
<evidence type="ECO:0000313" key="11">
    <source>
        <dbReference type="EMBL" id="KAJ8935011.1"/>
    </source>
</evidence>
<evidence type="ECO:0000256" key="4">
    <source>
        <dbReference type="ARBA" id="ARBA00022723"/>
    </source>
</evidence>
<evidence type="ECO:0000313" key="12">
    <source>
        <dbReference type="Proteomes" id="UP001162162"/>
    </source>
</evidence>
<keyword evidence="3" id="KW-0808">Transferase</keyword>
<feature type="domain" description="Inositol 1,3,4-trisphosphate 5/6-kinase ATP-grasp" evidence="9">
    <location>
        <begin position="187"/>
        <end position="248"/>
    </location>
</feature>
<gene>
    <name evidence="11" type="ORF">NQ318_020657</name>
</gene>
<accession>A0AAV8X938</accession>
<evidence type="ECO:0000256" key="2">
    <source>
        <dbReference type="ARBA" id="ARBA00009601"/>
    </source>
</evidence>
<evidence type="ECO:0000256" key="7">
    <source>
        <dbReference type="ARBA" id="ARBA00022840"/>
    </source>
</evidence>
<dbReference type="InterPro" id="IPR040464">
    <property type="entry name" value="InsP(3)kin_ATP-grasp"/>
</dbReference>
<dbReference type="PANTHER" id="PTHR14217:SF1">
    <property type="entry name" value="INOSITOL-TETRAKISPHOSPHATE 1-KINASE"/>
    <property type="match status" value="1"/>
</dbReference>
<evidence type="ECO:0000256" key="8">
    <source>
        <dbReference type="ARBA" id="ARBA00022842"/>
    </source>
</evidence>
<dbReference type="InterPro" id="IPR008656">
    <property type="entry name" value="Inositol_tetrakis-P_1-kinase"/>
</dbReference>
<sequence length="253" mass="29273">MYTVCVKPTSASYEKGQTEVRRQIRSNRTRIKDKNFEELATPELPAAANAPENADHYMYNKIALYQKMPSNKRIAVWMSDKKLQKVNWHEFEAVCDSYGFEPFRLDLNRSLESQEPFCVLLHKLTDIIASANQGDIGSFSKINEVEKYIARNPMLLVIDPLPNVRKLLDRYSSYSVIHSTDLCTYNVFTPNFCILRSNDMDVLRQQLKIAKVTYPFICKPILGHGSRKAHEMSIIFNEKCLLDCRTPAWLRVL</sequence>
<protein>
    <submittedName>
        <fullName evidence="11">Uncharacterized protein</fullName>
    </submittedName>
</protein>
<dbReference type="GO" id="GO:0047325">
    <property type="term" value="F:inositol-3,4,5,6-tetrakisphosphate 1-kinase activity"/>
    <property type="evidence" value="ECO:0007669"/>
    <property type="project" value="InterPro"/>
</dbReference>
<evidence type="ECO:0000256" key="3">
    <source>
        <dbReference type="ARBA" id="ARBA00022679"/>
    </source>
</evidence>
<dbReference type="Proteomes" id="UP001162162">
    <property type="component" value="Unassembled WGS sequence"/>
</dbReference>
<dbReference type="GO" id="GO:0052726">
    <property type="term" value="F:inositol-1,3,4-trisphosphate 5-kinase activity"/>
    <property type="evidence" value="ECO:0007669"/>
    <property type="project" value="InterPro"/>
</dbReference>
<evidence type="ECO:0000256" key="1">
    <source>
        <dbReference type="ARBA" id="ARBA00001946"/>
    </source>
</evidence>
<comment type="similarity">
    <text evidence="2">Belongs to the ITPK1 family.</text>
</comment>
<dbReference type="Pfam" id="PF05770">
    <property type="entry name" value="Ins134_P3_kin"/>
    <property type="match status" value="1"/>
</dbReference>
<dbReference type="PANTHER" id="PTHR14217">
    <property type="entry name" value="INOSITOL-TETRAKISPHOSPHATE 1-KINASE"/>
    <property type="match status" value="1"/>
</dbReference>
<dbReference type="AlphaFoldDB" id="A0AAV8X938"/>
<evidence type="ECO:0000256" key="6">
    <source>
        <dbReference type="ARBA" id="ARBA00022777"/>
    </source>
</evidence>
<proteinExistence type="inferred from homology"/>
<dbReference type="GO" id="GO:0005737">
    <property type="term" value="C:cytoplasm"/>
    <property type="evidence" value="ECO:0007669"/>
    <property type="project" value="TreeGrafter"/>
</dbReference>
<keyword evidence="12" id="KW-1185">Reference proteome</keyword>
<reference evidence="11" key="1">
    <citation type="journal article" date="2023" name="Insect Mol. Biol.">
        <title>Genome sequencing provides insights into the evolution of gene families encoding plant cell wall-degrading enzymes in longhorned beetles.</title>
        <authorList>
            <person name="Shin N.R."/>
            <person name="Okamura Y."/>
            <person name="Kirsch R."/>
            <person name="Pauchet Y."/>
        </authorList>
    </citation>
    <scope>NUCLEOTIDE SEQUENCE</scope>
    <source>
        <strain evidence="11">AMC_N1</strain>
    </source>
</reference>
<name>A0AAV8X938_9CUCU</name>
<keyword evidence="6" id="KW-0418">Kinase</keyword>
<dbReference type="EMBL" id="JAPWTK010000949">
    <property type="protein sequence ID" value="KAJ8935011.1"/>
    <property type="molecule type" value="Genomic_DNA"/>
</dbReference>
<comment type="caution">
    <text evidence="11">The sequence shown here is derived from an EMBL/GenBank/DDBJ whole genome shotgun (WGS) entry which is preliminary data.</text>
</comment>
<dbReference type="InterPro" id="IPR041429">
    <property type="entry name" value="ITPK1_N"/>
</dbReference>
<organism evidence="11 12">
    <name type="scientific">Aromia moschata</name>
    <dbReference type="NCBI Taxonomy" id="1265417"/>
    <lineage>
        <taxon>Eukaryota</taxon>
        <taxon>Metazoa</taxon>
        <taxon>Ecdysozoa</taxon>
        <taxon>Arthropoda</taxon>
        <taxon>Hexapoda</taxon>
        <taxon>Insecta</taxon>
        <taxon>Pterygota</taxon>
        <taxon>Neoptera</taxon>
        <taxon>Endopterygota</taxon>
        <taxon>Coleoptera</taxon>
        <taxon>Polyphaga</taxon>
        <taxon>Cucujiformia</taxon>
        <taxon>Chrysomeloidea</taxon>
        <taxon>Cerambycidae</taxon>
        <taxon>Cerambycinae</taxon>
        <taxon>Callichromatini</taxon>
        <taxon>Aromia</taxon>
    </lineage>
</organism>
<evidence type="ECO:0000259" key="9">
    <source>
        <dbReference type="Pfam" id="PF05770"/>
    </source>
</evidence>
<dbReference type="GO" id="GO:0032957">
    <property type="term" value="P:inositol trisphosphate metabolic process"/>
    <property type="evidence" value="ECO:0007669"/>
    <property type="project" value="InterPro"/>
</dbReference>
<keyword evidence="8" id="KW-0460">Magnesium</keyword>
<feature type="domain" description="Inositol-tetrakisphosphate 1-kinase N-terminal" evidence="10">
    <location>
        <begin position="74"/>
        <end position="162"/>
    </location>
</feature>
<dbReference type="GO" id="GO:0005524">
    <property type="term" value="F:ATP binding"/>
    <property type="evidence" value="ECO:0007669"/>
    <property type="project" value="UniProtKB-KW"/>
</dbReference>
<keyword evidence="7" id="KW-0067">ATP-binding</keyword>